<proteinExistence type="predicted"/>
<organism evidence="1 2">
    <name type="scientific">Candidatus Methylomirabilis limnetica</name>
    <dbReference type="NCBI Taxonomy" id="2033718"/>
    <lineage>
        <taxon>Bacteria</taxon>
        <taxon>Candidatus Methylomirabilota</taxon>
        <taxon>Candidatus Methylomirabilia</taxon>
        <taxon>Candidatus Methylomirabilales</taxon>
        <taxon>Candidatus Methylomirabilaceae</taxon>
        <taxon>Candidatus Methylomirabilis</taxon>
    </lineage>
</organism>
<protein>
    <submittedName>
        <fullName evidence="1">Uncharacterized protein</fullName>
    </submittedName>
</protein>
<dbReference type="AlphaFoldDB" id="A0A2T4TVZ5"/>
<evidence type="ECO:0000313" key="2">
    <source>
        <dbReference type="Proteomes" id="UP000241436"/>
    </source>
</evidence>
<keyword evidence="2" id="KW-1185">Reference proteome</keyword>
<name>A0A2T4TVZ5_9BACT</name>
<reference evidence="1 2" key="1">
    <citation type="submission" date="2017-09" db="EMBL/GenBank/DDBJ databases">
        <title>Bloom of a denitrifying methanotroph, Candidatus Methylomirabilis limnetica, in a deep stratified lake.</title>
        <authorList>
            <person name="Graf J.S."/>
            <person name="Marchant H.K."/>
            <person name="Tienken D."/>
            <person name="Hach P.F."/>
            <person name="Brand A."/>
            <person name="Schubert C.J."/>
            <person name="Kuypers M.M."/>
            <person name="Milucka J."/>
        </authorList>
    </citation>
    <scope>NUCLEOTIDE SEQUENCE [LARGE SCALE GENOMIC DNA]</scope>
    <source>
        <strain evidence="1 2">Zug</strain>
    </source>
</reference>
<evidence type="ECO:0000313" key="1">
    <source>
        <dbReference type="EMBL" id="PTL35284.1"/>
    </source>
</evidence>
<accession>A0A2T4TVZ5</accession>
<gene>
    <name evidence="1" type="ORF">CLG94_10645</name>
</gene>
<sequence length="67" mass="7190">MSDQGAVRHRAQRLLAYLTLPGAPGRKSEIGFIQGRSSKTDSQINSLRPAPLDNLTAKSGIASLRSQ</sequence>
<comment type="caution">
    <text evidence="1">The sequence shown here is derived from an EMBL/GenBank/DDBJ whole genome shotgun (WGS) entry which is preliminary data.</text>
</comment>
<dbReference type="Proteomes" id="UP000241436">
    <property type="component" value="Unassembled WGS sequence"/>
</dbReference>
<dbReference type="EMBL" id="NVQC01000027">
    <property type="protein sequence ID" value="PTL35284.1"/>
    <property type="molecule type" value="Genomic_DNA"/>
</dbReference>
<reference evidence="2" key="2">
    <citation type="journal article" date="2018" name="Environ. Microbiol.">
        <title>Bloom of a denitrifying methanotroph, 'Candidatus Methylomirabilis limnetica', in a deep stratified lake.</title>
        <authorList>
            <person name="Graf J.S."/>
            <person name="Mayr M.J."/>
            <person name="Marchant H.K."/>
            <person name="Tienken D."/>
            <person name="Hach P.F."/>
            <person name="Brand A."/>
            <person name="Schubert C.J."/>
            <person name="Kuypers M.M."/>
            <person name="Milucka J."/>
        </authorList>
    </citation>
    <scope>NUCLEOTIDE SEQUENCE [LARGE SCALE GENOMIC DNA]</scope>
    <source>
        <strain evidence="2">Zug</strain>
    </source>
</reference>